<evidence type="ECO:0000313" key="1">
    <source>
        <dbReference type="EMBL" id="KAL3803759.1"/>
    </source>
</evidence>
<gene>
    <name evidence="1" type="ORF">ACHAW5_004610</name>
</gene>
<organism evidence="1 2">
    <name type="scientific">Stephanodiscus triporus</name>
    <dbReference type="NCBI Taxonomy" id="2934178"/>
    <lineage>
        <taxon>Eukaryota</taxon>
        <taxon>Sar</taxon>
        <taxon>Stramenopiles</taxon>
        <taxon>Ochrophyta</taxon>
        <taxon>Bacillariophyta</taxon>
        <taxon>Coscinodiscophyceae</taxon>
        <taxon>Thalassiosirophycidae</taxon>
        <taxon>Stephanodiscales</taxon>
        <taxon>Stephanodiscaceae</taxon>
        <taxon>Stephanodiscus</taxon>
    </lineage>
</organism>
<dbReference type="Proteomes" id="UP001530315">
    <property type="component" value="Unassembled WGS sequence"/>
</dbReference>
<dbReference type="InterPro" id="IPR010865">
    <property type="entry name" value="DUF1499"/>
</dbReference>
<reference evidence="1 2" key="1">
    <citation type="submission" date="2024-10" db="EMBL/GenBank/DDBJ databases">
        <title>Updated reference genomes for cyclostephanoid diatoms.</title>
        <authorList>
            <person name="Roberts W.R."/>
            <person name="Alverson A.J."/>
        </authorList>
    </citation>
    <scope>NUCLEOTIDE SEQUENCE [LARGE SCALE GENOMIC DNA]</scope>
    <source>
        <strain evidence="1 2">AJA276-08</strain>
    </source>
</reference>
<dbReference type="AlphaFoldDB" id="A0ABD3QV46"/>
<protein>
    <recommendedName>
        <fullName evidence="3">DUF3471 domain-containing protein</fullName>
    </recommendedName>
</protein>
<comment type="caution">
    <text evidence="1">The sequence shown here is derived from an EMBL/GenBank/DDBJ whole genome shotgun (WGS) entry which is preliminary data.</text>
</comment>
<dbReference type="Pfam" id="PF07386">
    <property type="entry name" value="DUF1499"/>
    <property type="match status" value="1"/>
</dbReference>
<dbReference type="PANTHER" id="PTHR34801:SF6">
    <property type="entry name" value="SLL1620 PROTEIN"/>
    <property type="match status" value="1"/>
</dbReference>
<dbReference type="EMBL" id="JALLAZ020000106">
    <property type="protein sequence ID" value="KAL3803759.1"/>
    <property type="molecule type" value="Genomic_DNA"/>
</dbReference>
<evidence type="ECO:0008006" key="3">
    <source>
        <dbReference type="Google" id="ProtNLM"/>
    </source>
</evidence>
<name>A0ABD3QV46_9STRA</name>
<dbReference type="PANTHER" id="PTHR34801">
    <property type="entry name" value="EXPRESSED PROTEIN"/>
    <property type="match status" value="1"/>
</dbReference>
<accession>A0ABD3QV46</accession>
<sequence>MPAANIVESKPGYVYAKFTTKWMGFVDDVEFYLDEKSGVIQVRSASRLGYKDFGGQSDAR</sequence>
<keyword evidence="2" id="KW-1185">Reference proteome</keyword>
<evidence type="ECO:0000313" key="2">
    <source>
        <dbReference type="Proteomes" id="UP001530315"/>
    </source>
</evidence>
<proteinExistence type="predicted"/>